<feature type="transmembrane region" description="Helical" evidence="1">
    <location>
        <begin position="7"/>
        <end position="31"/>
    </location>
</feature>
<evidence type="ECO:0000313" key="2">
    <source>
        <dbReference type="EMBL" id="MBC8757339.1"/>
    </source>
</evidence>
<dbReference type="EMBL" id="JACGWS010000019">
    <property type="protein sequence ID" value="MBC8757339.1"/>
    <property type="molecule type" value="Genomic_DNA"/>
</dbReference>
<evidence type="ECO:0000313" key="3">
    <source>
        <dbReference type="Proteomes" id="UP000619238"/>
    </source>
</evidence>
<accession>A0ABR7QGB6</accession>
<keyword evidence="3" id="KW-1185">Reference proteome</keyword>
<gene>
    <name evidence="2" type="ORF">H2O64_21905</name>
</gene>
<dbReference type="Proteomes" id="UP000619238">
    <property type="component" value="Unassembled WGS sequence"/>
</dbReference>
<keyword evidence="1" id="KW-1133">Transmembrane helix</keyword>
<keyword evidence="1" id="KW-0472">Membrane</keyword>
<feature type="transmembrane region" description="Helical" evidence="1">
    <location>
        <begin position="37"/>
        <end position="56"/>
    </location>
</feature>
<organism evidence="2 3">
    <name type="scientific">Kordia aestuariivivens</name>
    <dbReference type="NCBI Taxonomy" id="2759037"/>
    <lineage>
        <taxon>Bacteria</taxon>
        <taxon>Pseudomonadati</taxon>
        <taxon>Bacteroidota</taxon>
        <taxon>Flavobacteriia</taxon>
        <taxon>Flavobacteriales</taxon>
        <taxon>Flavobacteriaceae</taxon>
        <taxon>Kordia</taxon>
    </lineage>
</organism>
<protein>
    <submittedName>
        <fullName evidence="2">Uncharacterized protein</fullName>
    </submittedName>
</protein>
<sequence length="71" mass="8052">MKTIGTYLAIFGAGSIILYFFEMQFKLLMWIDSWGETTGWAIRIGMIVVGIVLFFIGKNKQQDEAPEEASE</sequence>
<reference evidence="2 3" key="1">
    <citation type="submission" date="2020-07" db="EMBL/GenBank/DDBJ databases">
        <title>Description of Kordia aestuariivivens sp. nov., isolated from a tidal flat.</title>
        <authorList>
            <person name="Park S."/>
            <person name="Yoon J.-H."/>
        </authorList>
    </citation>
    <scope>NUCLEOTIDE SEQUENCE [LARGE SCALE GENOMIC DNA]</scope>
    <source>
        <strain evidence="2 3">YSTF-M3</strain>
    </source>
</reference>
<keyword evidence="1" id="KW-0812">Transmembrane</keyword>
<name>A0ABR7QGB6_9FLAO</name>
<proteinExistence type="predicted"/>
<dbReference type="RefSeq" id="WP_187564381.1">
    <property type="nucleotide sequence ID" value="NZ_JACGWS010000019.1"/>
</dbReference>
<comment type="caution">
    <text evidence="2">The sequence shown here is derived from an EMBL/GenBank/DDBJ whole genome shotgun (WGS) entry which is preliminary data.</text>
</comment>
<evidence type="ECO:0000256" key="1">
    <source>
        <dbReference type="SAM" id="Phobius"/>
    </source>
</evidence>